<feature type="region of interest" description="Disordered" evidence="1">
    <location>
        <begin position="133"/>
        <end position="155"/>
    </location>
</feature>
<dbReference type="AlphaFoldDB" id="A0A844D5W3"/>
<evidence type="ECO:0000256" key="1">
    <source>
        <dbReference type="SAM" id="MobiDB-lite"/>
    </source>
</evidence>
<dbReference type="EMBL" id="WKQM01000001">
    <property type="protein sequence ID" value="MSC50360.1"/>
    <property type="molecule type" value="Genomic_DNA"/>
</dbReference>
<organism evidence="2 3">
    <name type="scientific">Faecalibacterium prausnitzii</name>
    <dbReference type="NCBI Taxonomy" id="853"/>
    <lineage>
        <taxon>Bacteria</taxon>
        <taxon>Bacillati</taxon>
        <taxon>Bacillota</taxon>
        <taxon>Clostridia</taxon>
        <taxon>Eubacteriales</taxon>
        <taxon>Oscillospiraceae</taxon>
        <taxon>Faecalibacterium</taxon>
    </lineage>
</organism>
<proteinExistence type="predicted"/>
<protein>
    <recommendedName>
        <fullName evidence="4">Helix-turn-helix domain-containing protein</fullName>
    </recommendedName>
</protein>
<dbReference type="Proteomes" id="UP000462091">
    <property type="component" value="Unassembled WGS sequence"/>
</dbReference>
<comment type="caution">
    <text evidence="2">The sequence shown here is derived from an EMBL/GenBank/DDBJ whole genome shotgun (WGS) entry which is preliminary data.</text>
</comment>
<gene>
    <name evidence="2" type="ORF">GKE10_00225</name>
</gene>
<evidence type="ECO:0008006" key="4">
    <source>
        <dbReference type="Google" id="ProtNLM"/>
    </source>
</evidence>
<sequence>MSAKRLTDRQKKKIVADYVQLQSYARAAKLNDVAESTVRKIVKDNPKCADLCALKKEQNTQDMLSYLGSKRGEAQDLLGLYLQAMADPDKIAEATLPQLSTAFGTIVDKFAMLGDQSDIEAPDDGLLEALSAAADISPPDDVEMLPEEEDDNAEK</sequence>
<name>A0A844D5W3_9FIRM</name>
<evidence type="ECO:0000313" key="2">
    <source>
        <dbReference type="EMBL" id="MSC50360.1"/>
    </source>
</evidence>
<evidence type="ECO:0000313" key="3">
    <source>
        <dbReference type="Proteomes" id="UP000462091"/>
    </source>
</evidence>
<accession>A0A844D5W3</accession>
<dbReference type="RefSeq" id="WP_154265274.1">
    <property type="nucleotide sequence ID" value="NZ_WKQM01000001.1"/>
</dbReference>
<reference evidence="2 3" key="1">
    <citation type="journal article" date="2019" name="Nat. Med.">
        <title>A library of human gut bacterial isolates paired with longitudinal multiomics data enables mechanistic microbiome research.</title>
        <authorList>
            <person name="Poyet M."/>
            <person name="Groussin M."/>
            <person name="Gibbons S.M."/>
            <person name="Avila-Pacheco J."/>
            <person name="Jiang X."/>
            <person name="Kearney S.M."/>
            <person name="Perrotta A.R."/>
            <person name="Berdy B."/>
            <person name="Zhao S."/>
            <person name="Lieberman T.D."/>
            <person name="Swanson P.K."/>
            <person name="Smith M."/>
            <person name="Roesemann S."/>
            <person name="Alexander J.E."/>
            <person name="Rich S.A."/>
            <person name="Livny J."/>
            <person name="Vlamakis H."/>
            <person name="Clish C."/>
            <person name="Bullock K."/>
            <person name="Deik A."/>
            <person name="Scott J."/>
            <person name="Pierce K.A."/>
            <person name="Xavier R.J."/>
            <person name="Alm E.J."/>
        </authorList>
    </citation>
    <scope>NUCLEOTIDE SEQUENCE [LARGE SCALE GENOMIC DNA]</scope>
    <source>
        <strain evidence="2 3">BIOML-B1</strain>
    </source>
</reference>
<feature type="compositionally biased region" description="Acidic residues" evidence="1">
    <location>
        <begin position="138"/>
        <end position="155"/>
    </location>
</feature>